<dbReference type="Proteomes" id="UP001159405">
    <property type="component" value="Unassembled WGS sequence"/>
</dbReference>
<evidence type="ECO:0000313" key="2">
    <source>
        <dbReference type="EMBL" id="CAH3121729.1"/>
    </source>
</evidence>
<name>A0ABN8NTH3_9CNID</name>
<accession>A0ABN8NTH3</accession>
<dbReference type="PANTHER" id="PTHR47526:SF3">
    <property type="entry name" value="PHD-TYPE DOMAIN-CONTAINING PROTEIN"/>
    <property type="match status" value="1"/>
</dbReference>
<proteinExistence type="predicted"/>
<gene>
    <name evidence="2" type="ORF">PLOB_00028897</name>
</gene>
<evidence type="ECO:0000313" key="3">
    <source>
        <dbReference type="Proteomes" id="UP001159405"/>
    </source>
</evidence>
<comment type="caution">
    <text evidence="2">The sequence shown here is derived from an EMBL/GenBank/DDBJ whole genome shotgun (WGS) entry which is preliminary data.</text>
</comment>
<protein>
    <recommendedName>
        <fullName evidence="4">SWIM-type domain-containing protein</fullName>
    </recommendedName>
</protein>
<feature type="compositionally biased region" description="Basic and acidic residues" evidence="1">
    <location>
        <begin position="17"/>
        <end position="41"/>
    </location>
</feature>
<keyword evidence="3" id="KW-1185">Reference proteome</keyword>
<organism evidence="2 3">
    <name type="scientific">Porites lobata</name>
    <dbReference type="NCBI Taxonomy" id="104759"/>
    <lineage>
        <taxon>Eukaryota</taxon>
        <taxon>Metazoa</taxon>
        <taxon>Cnidaria</taxon>
        <taxon>Anthozoa</taxon>
        <taxon>Hexacorallia</taxon>
        <taxon>Scleractinia</taxon>
        <taxon>Fungiina</taxon>
        <taxon>Poritidae</taxon>
        <taxon>Porites</taxon>
    </lineage>
</organism>
<feature type="region of interest" description="Disordered" evidence="1">
    <location>
        <begin position="1"/>
        <end position="41"/>
    </location>
</feature>
<evidence type="ECO:0008006" key="4">
    <source>
        <dbReference type="Google" id="ProtNLM"/>
    </source>
</evidence>
<reference evidence="2 3" key="1">
    <citation type="submission" date="2022-05" db="EMBL/GenBank/DDBJ databases">
        <authorList>
            <consortium name="Genoscope - CEA"/>
            <person name="William W."/>
        </authorList>
    </citation>
    <scope>NUCLEOTIDE SEQUENCE [LARGE SCALE GENOMIC DNA]</scope>
</reference>
<dbReference type="PANTHER" id="PTHR47526">
    <property type="entry name" value="ATP-DEPENDENT DNA HELICASE"/>
    <property type="match status" value="1"/>
</dbReference>
<dbReference type="EMBL" id="CALNXK010000036">
    <property type="protein sequence ID" value="CAH3121729.1"/>
    <property type="molecule type" value="Genomic_DNA"/>
</dbReference>
<evidence type="ECO:0000256" key="1">
    <source>
        <dbReference type="SAM" id="MobiDB-lite"/>
    </source>
</evidence>
<sequence length="263" mass="29342">MKVPKITEEEAPVDPRISMKEQLKTDKGDLANPLDKENRKDGSVNSAYCLCKGGADGGCRHIAAALFELEAKLRFNDLQSCTSGQCMWKERGKRNEGSLPIQDLQTSGSYGVALKDPIHPGDFNPICIPYNVTEPEQDFKAGLLETCPRSSALPFLSSTKEPRQTGEEVRAFISSDVNVCKEESVQSVHVYSMNDYAKEFVSVNTDKVMPTVSKELAIEFVESIPFNEEQAEMINKKTVYQSQSQFWFDQRAGRITASSFYTV</sequence>